<evidence type="ECO:0000256" key="1">
    <source>
        <dbReference type="SAM" id="MobiDB-lite"/>
    </source>
</evidence>
<name>A0A822YUK6_NELNU</name>
<dbReference type="Proteomes" id="UP000607653">
    <property type="component" value="Unassembled WGS sequence"/>
</dbReference>
<gene>
    <name evidence="2" type="ORF">HUJ06_011779</name>
</gene>
<dbReference type="EMBL" id="DUZY01000003">
    <property type="protein sequence ID" value="DAD32928.1"/>
    <property type="molecule type" value="Genomic_DNA"/>
</dbReference>
<reference evidence="2 3" key="1">
    <citation type="journal article" date="2020" name="Mol. Biol. Evol.">
        <title>Distinct Expression and Methylation Patterns for Genes with Different Fates following a Single Whole-Genome Duplication in Flowering Plants.</title>
        <authorList>
            <person name="Shi T."/>
            <person name="Rahmani R.S."/>
            <person name="Gugger P.F."/>
            <person name="Wang M."/>
            <person name="Li H."/>
            <person name="Zhang Y."/>
            <person name="Li Z."/>
            <person name="Wang Q."/>
            <person name="Van de Peer Y."/>
            <person name="Marchal K."/>
            <person name="Chen J."/>
        </authorList>
    </citation>
    <scope>NUCLEOTIDE SEQUENCE [LARGE SCALE GENOMIC DNA]</scope>
    <source>
        <tissue evidence="2">Leaf</tissue>
    </source>
</reference>
<accession>A0A822YUK6</accession>
<protein>
    <submittedName>
        <fullName evidence="2">Uncharacterized protein</fullName>
    </submittedName>
</protein>
<proteinExistence type="predicted"/>
<comment type="caution">
    <text evidence="2">The sequence shown here is derived from an EMBL/GenBank/DDBJ whole genome shotgun (WGS) entry which is preliminary data.</text>
</comment>
<feature type="compositionally biased region" description="Low complexity" evidence="1">
    <location>
        <begin position="35"/>
        <end position="44"/>
    </location>
</feature>
<evidence type="ECO:0000313" key="3">
    <source>
        <dbReference type="Proteomes" id="UP000607653"/>
    </source>
</evidence>
<feature type="region of interest" description="Disordered" evidence="1">
    <location>
        <begin position="1"/>
        <end position="62"/>
    </location>
</feature>
<dbReference type="AlphaFoldDB" id="A0A822YUK6"/>
<keyword evidence="3" id="KW-1185">Reference proteome</keyword>
<sequence length="62" mass="6913">MASPTPWLHKFSSYMPQSPPESDGAKYQQPPAPSPLQSSQTPATHSTLYRERERESILTLGL</sequence>
<organism evidence="2 3">
    <name type="scientific">Nelumbo nucifera</name>
    <name type="common">Sacred lotus</name>
    <dbReference type="NCBI Taxonomy" id="4432"/>
    <lineage>
        <taxon>Eukaryota</taxon>
        <taxon>Viridiplantae</taxon>
        <taxon>Streptophyta</taxon>
        <taxon>Embryophyta</taxon>
        <taxon>Tracheophyta</taxon>
        <taxon>Spermatophyta</taxon>
        <taxon>Magnoliopsida</taxon>
        <taxon>Proteales</taxon>
        <taxon>Nelumbonaceae</taxon>
        <taxon>Nelumbo</taxon>
    </lineage>
</organism>
<evidence type="ECO:0000313" key="2">
    <source>
        <dbReference type="EMBL" id="DAD32928.1"/>
    </source>
</evidence>